<evidence type="ECO:0000313" key="3">
    <source>
        <dbReference type="EMBL" id="CAJ0956133.1"/>
    </source>
</evidence>
<organism evidence="3 4">
    <name type="scientific">Ranitomeya imitator</name>
    <name type="common">mimic poison frog</name>
    <dbReference type="NCBI Taxonomy" id="111125"/>
    <lineage>
        <taxon>Eukaryota</taxon>
        <taxon>Metazoa</taxon>
        <taxon>Chordata</taxon>
        <taxon>Craniata</taxon>
        <taxon>Vertebrata</taxon>
        <taxon>Euteleostomi</taxon>
        <taxon>Amphibia</taxon>
        <taxon>Batrachia</taxon>
        <taxon>Anura</taxon>
        <taxon>Neobatrachia</taxon>
        <taxon>Hyloidea</taxon>
        <taxon>Dendrobatidae</taxon>
        <taxon>Dendrobatinae</taxon>
        <taxon>Ranitomeya</taxon>
    </lineage>
</organism>
<protein>
    <recommendedName>
        <fullName evidence="2">Sorting nexin C-terminal domain-containing protein</fullName>
    </recommendedName>
</protein>
<comment type="caution">
    <text evidence="3">The sequence shown here is derived from an EMBL/GenBank/DDBJ whole genome shotgun (WGS) entry which is preliminary data.</text>
</comment>
<dbReference type="EMBL" id="CAUEEQ010041341">
    <property type="protein sequence ID" value="CAJ0956133.1"/>
    <property type="molecule type" value="Genomic_DNA"/>
</dbReference>
<dbReference type="PROSITE" id="PS51257">
    <property type="entry name" value="PROKAR_LIPOPROTEIN"/>
    <property type="match status" value="1"/>
</dbReference>
<feature type="domain" description="Sorting nexin C-terminal" evidence="2">
    <location>
        <begin position="231"/>
        <end position="296"/>
    </location>
</feature>
<proteinExistence type="predicted"/>
<evidence type="ECO:0000256" key="1">
    <source>
        <dbReference type="SAM" id="MobiDB-lite"/>
    </source>
</evidence>
<dbReference type="PANTHER" id="PTHR22775:SF44">
    <property type="entry name" value="SORTING NEXIN-14"/>
    <property type="match status" value="1"/>
</dbReference>
<dbReference type="PANTHER" id="PTHR22775">
    <property type="entry name" value="SORTING NEXIN"/>
    <property type="match status" value="1"/>
</dbReference>
<dbReference type="Proteomes" id="UP001176940">
    <property type="component" value="Unassembled WGS sequence"/>
</dbReference>
<feature type="region of interest" description="Disordered" evidence="1">
    <location>
        <begin position="47"/>
        <end position="72"/>
    </location>
</feature>
<keyword evidence="4" id="KW-1185">Reference proteome</keyword>
<name>A0ABN9M447_9NEOB</name>
<gene>
    <name evidence="3" type="ORF">RIMI_LOCUS15392065</name>
</gene>
<feature type="non-terminal residue" evidence="3">
    <location>
        <position position="320"/>
    </location>
</feature>
<dbReference type="Pfam" id="PF08628">
    <property type="entry name" value="Nexin_C"/>
    <property type="match status" value="1"/>
</dbReference>
<evidence type="ECO:0000313" key="4">
    <source>
        <dbReference type="Proteomes" id="UP001176940"/>
    </source>
</evidence>
<dbReference type="InterPro" id="IPR013937">
    <property type="entry name" value="Sorting_nexin_C"/>
</dbReference>
<feature type="compositionally biased region" description="Basic residues" evidence="1">
    <location>
        <begin position="47"/>
        <end position="63"/>
    </location>
</feature>
<evidence type="ECO:0000259" key="2">
    <source>
        <dbReference type="Pfam" id="PF08628"/>
    </source>
</evidence>
<accession>A0ABN9M447</accession>
<reference evidence="3" key="1">
    <citation type="submission" date="2023-07" db="EMBL/GenBank/DDBJ databases">
        <authorList>
            <person name="Stuckert A."/>
        </authorList>
    </citation>
    <scope>NUCLEOTIDE SEQUENCE</scope>
</reference>
<sequence>MDVAVRSSASYLHQMTSSSCLHAAAPAQVYFVCPVEGRAKADKVHLRRSRSVKTRRGRHRKKMGGPGPRRPSYRDRPWIYEPDLMFQSLEHVFALQKGQHLEPFIMNFINSCESPKPKPSRPELTILSPTSENDKKLFNDLYKNNANRSENIERKHNLNCFMEVMTVEGVYDYLMYIVPIMLCKQLMRESGTAFLSVGFLSLMGGSLLRGAVMGSEKYHDRALPVFVFFVDAVFCETTEPRAVSAKQKRAKQTFEEMMAYIPVCPSSCTLDLIGKCIGEEAKYEGIRLLFDGLQQPVLNKQLSYVLLDIVILDIFPELGK</sequence>